<gene>
    <name evidence="10" type="ORF">FOZ76_15015</name>
</gene>
<feature type="transmembrane region" description="Helical" evidence="7">
    <location>
        <begin position="290"/>
        <end position="312"/>
    </location>
</feature>
<evidence type="ECO:0000313" key="10">
    <source>
        <dbReference type="EMBL" id="TSH92723.1"/>
    </source>
</evidence>
<evidence type="ECO:0000259" key="8">
    <source>
        <dbReference type="PROSITE" id="PS50109"/>
    </source>
</evidence>
<dbReference type="PRINTS" id="PR00344">
    <property type="entry name" value="BCTRLSENSOR"/>
</dbReference>
<keyword evidence="3" id="KW-0597">Phosphoprotein</keyword>
<organism evidence="10 11">
    <name type="scientific">Verticiella sediminum</name>
    <dbReference type="NCBI Taxonomy" id="1247510"/>
    <lineage>
        <taxon>Bacteria</taxon>
        <taxon>Pseudomonadati</taxon>
        <taxon>Pseudomonadota</taxon>
        <taxon>Betaproteobacteria</taxon>
        <taxon>Burkholderiales</taxon>
        <taxon>Alcaligenaceae</taxon>
        <taxon>Verticiella</taxon>
    </lineage>
</organism>
<dbReference type="Pfam" id="PF00989">
    <property type="entry name" value="PAS"/>
    <property type="match status" value="1"/>
</dbReference>
<dbReference type="SUPFAM" id="SSF47384">
    <property type="entry name" value="Homodimeric domain of signal transducing histidine kinase"/>
    <property type="match status" value="1"/>
</dbReference>
<dbReference type="PIRSF" id="PIRSF037347">
    <property type="entry name" value="STHK_CHASE2_PAS_prd"/>
    <property type="match status" value="1"/>
</dbReference>
<dbReference type="InterPro" id="IPR050351">
    <property type="entry name" value="BphY/WalK/GraS-like"/>
</dbReference>
<dbReference type="InterPro" id="IPR004358">
    <property type="entry name" value="Sig_transdc_His_kin-like_C"/>
</dbReference>
<sequence length="753" mass="78365">MRAGLRDRLGLLAAMALLALALGAQAGLGRLDAMFYDAMVSALAPAAGTDTVVVAIDEASLAAHGRWPWDRRVLADLIERIAIDEPSAIALDLLLSEPAGADEDAALAAAMRRSGRVALPVFTAYAPGGGVQAVAPVAELAQAAAALGHVSIETDADGVARSVFLREGNASQGWWDHLAVQMLRLAGAPTPALPGARAPAQSVSPGAWQRDHWVLLTFARGEPPTVSAAAVLAGELEPDVLRGRMVLIGVTAGGLGDTYPTPRSRTAYSPGVYVLATALANLAHGDTGTAAGPLGSVVFTLLVMCLLLPVYWRASPSHALLWTLVVALAACAASALIWLGWRLWYPPAGAVIVCLAAYPVWSWRRLESASAYLDEELTRLRHERALLPARAPAAAAPSGDAVERRIAAMRAATDNLRALNAFIAASIEHLPDAVLVTDGAGQVLLANRAAATYVGATAPHVLAGVSAAVLLDGLRTRDTREPLAPPPAEGTAECIDAHGGEFLYKSAPLWLGDGPALGIVTVVDIARVRQAEQRRDEALRFLSHDLRAPLAAIQALIDGRAAADAREREARVARLAGQALHLAESFVQLARAESAPLRVEVLDLAEVAMDAEDACWAQARELGVSVAGVADVCAEVRGDRSWLTRALVNLLGNAIKFSPRGGQVRITLAASDGEWHLSVSDAGPGVPDAALAQLGQPFVRLQAETAGVGLGLAYVRTVAARHGGHLVPENLPGGGARFTLCLPRAAAPADAPT</sequence>
<evidence type="ECO:0000259" key="9">
    <source>
        <dbReference type="PROSITE" id="PS50112"/>
    </source>
</evidence>
<evidence type="ECO:0000256" key="2">
    <source>
        <dbReference type="ARBA" id="ARBA00012438"/>
    </source>
</evidence>
<evidence type="ECO:0000256" key="4">
    <source>
        <dbReference type="ARBA" id="ARBA00022679"/>
    </source>
</evidence>
<dbReference type="Gene3D" id="1.10.287.130">
    <property type="match status" value="1"/>
</dbReference>
<dbReference type="CDD" id="cd00075">
    <property type="entry name" value="HATPase"/>
    <property type="match status" value="1"/>
</dbReference>
<dbReference type="SUPFAM" id="SSF55785">
    <property type="entry name" value="PYP-like sensor domain (PAS domain)"/>
    <property type="match status" value="1"/>
</dbReference>
<feature type="domain" description="PAS" evidence="9">
    <location>
        <begin position="419"/>
        <end position="462"/>
    </location>
</feature>
<dbReference type="InterPro" id="IPR005467">
    <property type="entry name" value="His_kinase_dom"/>
</dbReference>
<dbReference type="Gene3D" id="3.30.565.10">
    <property type="entry name" value="Histidine kinase-like ATPase, C-terminal domain"/>
    <property type="match status" value="1"/>
</dbReference>
<dbReference type="PANTHER" id="PTHR42878:SF13">
    <property type="entry name" value="HISTIDINE KINASE"/>
    <property type="match status" value="1"/>
</dbReference>
<dbReference type="PANTHER" id="PTHR42878">
    <property type="entry name" value="TWO-COMPONENT HISTIDINE KINASE"/>
    <property type="match status" value="1"/>
</dbReference>
<keyword evidence="7" id="KW-1133">Transmembrane helix</keyword>
<evidence type="ECO:0000256" key="7">
    <source>
        <dbReference type="SAM" id="Phobius"/>
    </source>
</evidence>
<evidence type="ECO:0000313" key="11">
    <source>
        <dbReference type="Proteomes" id="UP000318405"/>
    </source>
</evidence>
<evidence type="ECO:0000256" key="6">
    <source>
        <dbReference type="ARBA" id="ARBA00023136"/>
    </source>
</evidence>
<dbReference type="Pfam" id="PF02518">
    <property type="entry name" value="HATPase_c"/>
    <property type="match status" value="1"/>
</dbReference>
<comment type="catalytic activity">
    <reaction evidence="1">
        <text>ATP + protein L-histidine = ADP + protein N-phospho-L-histidine.</text>
        <dbReference type="EC" id="2.7.13.3"/>
    </reaction>
</comment>
<feature type="domain" description="Histidine kinase" evidence="8">
    <location>
        <begin position="541"/>
        <end position="746"/>
    </location>
</feature>
<dbReference type="SMART" id="SM01080">
    <property type="entry name" value="CHASE2"/>
    <property type="match status" value="1"/>
</dbReference>
<dbReference type="InterPro" id="IPR035965">
    <property type="entry name" value="PAS-like_dom_sf"/>
</dbReference>
<dbReference type="GO" id="GO:0000155">
    <property type="term" value="F:phosphorelay sensor kinase activity"/>
    <property type="evidence" value="ECO:0007669"/>
    <property type="project" value="InterPro"/>
</dbReference>
<dbReference type="InterPro" id="IPR017181">
    <property type="entry name" value="Sig_transdc_His_kin_CHASE2"/>
</dbReference>
<dbReference type="InterPro" id="IPR003594">
    <property type="entry name" value="HATPase_dom"/>
</dbReference>
<dbReference type="InterPro" id="IPR036890">
    <property type="entry name" value="HATPase_C_sf"/>
</dbReference>
<dbReference type="RefSeq" id="WP_143949089.1">
    <property type="nucleotide sequence ID" value="NZ_BAABMB010000001.1"/>
</dbReference>
<dbReference type="SUPFAM" id="SSF55874">
    <property type="entry name" value="ATPase domain of HSP90 chaperone/DNA topoisomerase II/histidine kinase"/>
    <property type="match status" value="1"/>
</dbReference>
<dbReference type="InterPro" id="IPR007890">
    <property type="entry name" value="CHASE2"/>
</dbReference>
<dbReference type="GO" id="GO:0000156">
    <property type="term" value="F:phosphorelay response regulator activity"/>
    <property type="evidence" value="ECO:0007669"/>
    <property type="project" value="TreeGrafter"/>
</dbReference>
<keyword evidence="11" id="KW-1185">Reference proteome</keyword>
<dbReference type="InterPro" id="IPR036097">
    <property type="entry name" value="HisK_dim/P_sf"/>
</dbReference>
<accession>A0A556AIJ9</accession>
<dbReference type="InterPro" id="IPR000014">
    <property type="entry name" value="PAS"/>
</dbReference>
<dbReference type="EMBL" id="VLTJ01000029">
    <property type="protein sequence ID" value="TSH92723.1"/>
    <property type="molecule type" value="Genomic_DNA"/>
</dbReference>
<comment type="caution">
    <text evidence="10">The sequence shown here is derived from an EMBL/GenBank/DDBJ whole genome shotgun (WGS) entry which is preliminary data.</text>
</comment>
<reference evidence="10 11" key="1">
    <citation type="submission" date="2019-07" db="EMBL/GenBank/DDBJ databases">
        <title>Qingshengfaniella alkalisoli gen. nov., sp. nov., isolated from saline soil.</title>
        <authorList>
            <person name="Xu L."/>
            <person name="Huang X.-X."/>
            <person name="Sun J.-Q."/>
        </authorList>
    </citation>
    <scope>NUCLEOTIDE SEQUENCE [LARGE SCALE GENOMIC DNA]</scope>
    <source>
        <strain evidence="10 11">DSM 27279</strain>
    </source>
</reference>
<dbReference type="PROSITE" id="PS50112">
    <property type="entry name" value="PAS"/>
    <property type="match status" value="1"/>
</dbReference>
<dbReference type="CDD" id="cd00082">
    <property type="entry name" value="HisKA"/>
    <property type="match status" value="1"/>
</dbReference>
<keyword evidence="6 7" id="KW-0472">Membrane</keyword>
<dbReference type="SMART" id="SM00387">
    <property type="entry name" value="HATPase_c"/>
    <property type="match status" value="1"/>
</dbReference>
<keyword evidence="7" id="KW-0812">Transmembrane</keyword>
<evidence type="ECO:0000256" key="1">
    <source>
        <dbReference type="ARBA" id="ARBA00000085"/>
    </source>
</evidence>
<feature type="transmembrane region" description="Helical" evidence="7">
    <location>
        <begin position="319"/>
        <end position="338"/>
    </location>
</feature>
<dbReference type="Pfam" id="PF05226">
    <property type="entry name" value="CHASE2"/>
    <property type="match status" value="1"/>
</dbReference>
<dbReference type="GO" id="GO:0030295">
    <property type="term" value="F:protein kinase activator activity"/>
    <property type="evidence" value="ECO:0007669"/>
    <property type="project" value="TreeGrafter"/>
</dbReference>
<evidence type="ECO:0000256" key="3">
    <source>
        <dbReference type="ARBA" id="ARBA00022553"/>
    </source>
</evidence>
<protein>
    <recommendedName>
        <fullName evidence="2">histidine kinase</fullName>
        <ecNumber evidence="2">2.7.13.3</ecNumber>
    </recommendedName>
</protein>
<dbReference type="InterPro" id="IPR003661">
    <property type="entry name" value="HisK_dim/P_dom"/>
</dbReference>
<dbReference type="OrthoDB" id="9806704at2"/>
<dbReference type="Gene3D" id="3.30.450.20">
    <property type="entry name" value="PAS domain"/>
    <property type="match status" value="1"/>
</dbReference>
<dbReference type="GO" id="GO:0007234">
    <property type="term" value="P:osmosensory signaling via phosphorelay pathway"/>
    <property type="evidence" value="ECO:0007669"/>
    <property type="project" value="TreeGrafter"/>
</dbReference>
<name>A0A556AIJ9_9BURK</name>
<dbReference type="InterPro" id="IPR013767">
    <property type="entry name" value="PAS_fold"/>
</dbReference>
<dbReference type="GO" id="GO:0016020">
    <property type="term" value="C:membrane"/>
    <property type="evidence" value="ECO:0007669"/>
    <property type="project" value="UniProtKB-SubCell"/>
</dbReference>
<keyword evidence="4" id="KW-0808">Transferase</keyword>
<keyword evidence="5" id="KW-0418">Kinase</keyword>
<dbReference type="PROSITE" id="PS50109">
    <property type="entry name" value="HIS_KIN"/>
    <property type="match status" value="1"/>
</dbReference>
<dbReference type="Proteomes" id="UP000318405">
    <property type="component" value="Unassembled WGS sequence"/>
</dbReference>
<dbReference type="EC" id="2.7.13.3" evidence="2"/>
<dbReference type="AlphaFoldDB" id="A0A556AIJ9"/>
<proteinExistence type="predicted"/>
<dbReference type="GO" id="GO:0006355">
    <property type="term" value="P:regulation of DNA-templated transcription"/>
    <property type="evidence" value="ECO:0007669"/>
    <property type="project" value="InterPro"/>
</dbReference>
<evidence type="ECO:0000256" key="5">
    <source>
        <dbReference type="ARBA" id="ARBA00022777"/>
    </source>
</evidence>